<evidence type="ECO:0000313" key="9">
    <source>
        <dbReference type="Proteomes" id="UP000027586"/>
    </source>
</evidence>
<dbReference type="Pfam" id="PF00658">
    <property type="entry name" value="MLLE"/>
    <property type="match status" value="1"/>
</dbReference>
<keyword evidence="9" id="KW-1185">Reference proteome</keyword>
<evidence type="ECO:0000256" key="5">
    <source>
        <dbReference type="SAM" id="MobiDB-lite"/>
    </source>
</evidence>
<evidence type="ECO:0000256" key="2">
    <source>
        <dbReference type="ARBA" id="ARBA00022737"/>
    </source>
</evidence>
<dbReference type="InterPro" id="IPR035979">
    <property type="entry name" value="RBD_domain_sf"/>
</dbReference>
<feature type="domain" description="RRM" evidence="6">
    <location>
        <begin position="300"/>
        <end position="380"/>
    </location>
</feature>
<evidence type="ECO:0000256" key="3">
    <source>
        <dbReference type="ARBA" id="ARBA00022884"/>
    </source>
</evidence>
<dbReference type="SUPFAM" id="SSF54928">
    <property type="entry name" value="RNA-binding domain, RBD"/>
    <property type="match status" value="2"/>
</dbReference>
<dbReference type="OrthoDB" id="6159137at2759"/>
<protein>
    <submittedName>
        <fullName evidence="8">Uncharacterized protein</fullName>
    </submittedName>
</protein>
<dbReference type="Gene3D" id="3.30.70.330">
    <property type="match status" value="3"/>
</dbReference>
<proteinExistence type="inferred from homology"/>
<feature type="compositionally biased region" description="Low complexity" evidence="5">
    <location>
        <begin position="653"/>
        <end position="674"/>
    </location>
</feature>
<accession>A0A068SDA8</accession>
<dbReference type="InterPro" id="IPR002004">
    <property type="entry name" value="PABP_HYD_C"/>
</dbReference>
<dbReference type="VEuPathDB" id="FungiDB:LCOR_10617.1"/>
<reference evidence="8" key="1">
    <citation type="submission" date="2013-08" db="EMBL/GenBank/DDBJ databases">
        <title>Gene expansion shapes genome architecture in the human pathogen Lichtheimia corymbifera: an evolutionary genomics analysis in the ancient terrestrial Mucorales (Mucoromycotina).</title>
        <authorList>
            <person name="Schwartze V.U."/>
            <person name="Winter S."/>
            <person name="Shelest E."/>
            <person name="Marcet-Houben M."/>
            <person name="Horn F."/>
            <person name="Wehner S."/>
            <person name="Hoffmann K."/>
            <person name="Riege K."/>
            <person name="Sammeth M."/>
            <person name="Nowrousian M."/>
            <person name="Valiante V."/>
            <person name="Linde J."/>
            <person name="Jacobsen I.D."/>
            <person name="Marz M."/>
            <person name="Brakhage A.A."/>
            <person name="Gabaldon T."/>
            <person name="Bocker S."/>
            <person name="Voigt K."/>
        </authorList>
    </citation>
    <scope>NUCLEOTIDE SEQUENCE [LARGE SCALE GENOMIC DNA]</scope>
    <source>
        <strain evidence="8">FSU 9682</strain>
    </source>
</reference>
<feature type="domain" description="RRM" evidence="6">
    <location>
        <begin position="196"/>
        <end position="273"/>
    </location>
</feature>
<feature type="compositionally biased region" description="Low complexity" evidence="5">
    <location>
        <begin position="559"/>
        <end position="571"/>
    </location>
</feature>
<dbReference type="Pfam" id="PF00076">
    <property type="entry name" value="RRM_1"/>
    <property type="match status" value="2"/>
</dbReference>
<organism evidence="8 9">
    <name type="scientific">Lichtheimia corymbifera JMRC:FSU:9682</name>
    <dbReference type="NCBI Taxonomy" id="1263082"/>
    <lineage>
        <taxon>Eukaryota</taxon>
        <taxon>Fungi</taxon>
        <taxon>Fungi incertae sedis</taxon>
        <taxon>Mucoromycota</taxon>
        <taxon>Mucoromycotina</taxon>
        <taxon>Mucoromycetes</taxon>
        <taxon>Mucorales</taxon>
        <taxon>Lichtheimiaceae</taxon>
        <taxon>Lichtheimia</taxon>
    </lineage>
</organism>
<feature type="compositionally biased region" description="Acidic residues" evidence="5">
    <location>
        <begin position="633"/>
        <end position="646"/>
    </location>
</feature>
<feature type="region of interest" description="Disordered" evidence="5">
    <location>
        <begin position="633"/>
        <end position="716"/>
    </location>
</feature>
<comment type="similarity">
    <text evidence="1">Belongs to the polyadenylate-binding protein type-1 family.</text>
</comment>
<evidence type="ECO:0000259" key="7">
    <source>
        <dbReference type="PROSITE" id="PS51309"/>
    </source>
</evidence>
<evidence type="ECO:0000256" key="4">
    <source>
        <dbReference type="PROSITE-ProRule" id="PRU00176"/>
    </source>
</evidence>
<dbReference type="EMBL" id="CBTN010000075">
    <property type="protein sequence ID" value="CDH59812.1"/>
    <property type="molecule type" value="Genomic_DNA"/>
</dbReference>
<dbReference type="Gene3D" id="1.10.1900.10">
    <property type="entry name" value="c-terminal domain of poly(a) binding protein"/>
    <property type="match status" value="2"/>
</dbReference>
<sequence length="791" mass="87039">MWIPKHASSCFTMLGKGETGPINCYLLFGVHTHTRTHTHTCLFHINTLEELRLFYTSSTPIYTLACIMTGTSYYQPIVRLPKSNRSSMRPNSIRRESLLQQIPSSNSSLDTLVSSTLRFSGLGGSITEEALASILQAYDPTEVVIHEDGDSGYLRFANADIADRVYSLYNGFGFENNGGKLQFHLDDAYDPEPKGPILEVSNLPLSIDNDGLYDLFRGFGPLSLCKLIVNGKAFQGAAFVQYFSQDDSNEAQNMLNGRLVGDNSIVIVPFSPVPVQSQKKTPSPQASGSSKTESGYVDYMNLYIKNLEPHINNEALFQLFKKFGRIVSARVMSNPATGQSKGYGFVSYDKAEEAAAALQEMNGKVPPHGVKPLIVAYHEPKKPRQEKQGQNRAGMASASNFSSSGGIRTPSVPVSRPMPEYINNHAPVSSFDPNVAFTTHAYDINAQPARTNRPAQMNGLGIDNVDQIAINMKPKRPSPPHSVHRKLSTADSSLAQPFLRLSPPFSSSPMSGASSNGPSLASLASGANIQPRPYPHQPQQHQSMEPSNGRPTLRRRGSLESVSSVMTESSASMQRQRLADAVMRCGDYSQSVNDIVDMLLTLKRKERSLCLFNQDFLREKIELALIALDTFNDEEQEEEEEEEEEQQGNTQNVQPEQSVPTTTTTTSRPTAPARMSKAIPIVAPPPEPKTPISPSTPTTTNNKTSTKSSSNNSDQVNVDEILQSLEGKPIHEKKQQLGDRLFPLVKATGTKQAPKVTIKLLDSIDLYELAHLMYDKKKLKERVDIAFASLK</sequence>
<feature type="region of interest" description="Disordered" evidence="5">
    <location>
        <begin position="498"/>
        <end position="571"/>
    </location>
</feature>
<dbReference type="SUPFAM" id="SSF63570">
    <property type="entry name" value="PABC (PABP) domain"/>
    <property type="match status" value="1"/>
</dbReference>
<evidence type="ECO:0000259" key="6">
    <source>
        <dbReference type="PROSITE" id="PS50102"/>
    </source>
</evidence>
<dbReference type="Proteomes" id="UP000027586">
    <property type="component" value="Unassembled WGS sequence"/>
</dbReference>
<feature type="compositionally biased region" description="Low complexity" evidence="5">
    <location>
        <begin position="692"/>
        <end position="713"/>
    </location>
</feature>
<dbReference type="SMART" id="SM00517">
    <property type="entry name" value="PolyA"/>
    <property type="match status" value="1"/>
</dbReference>
<dbReference type="SMART" id="SM00360">
    <property type="entry name" value="RRM"/>
    <property type="match status" value="3"/>
</dbReference>
<feature type="domain" description="PABC" evidence="7">
    <location>
        <begin position="717"/>
        <end position="791"/>
    </location>
</feature>
<dbReference type="AlphaFoldDB" id="A0A068SDA8"/>
<dbReference type="PROSITE" id="PS50102">
    <property type="entry name" value="RRM"/>
    <property type="match status" value="2"/>
</dbReference>
<feature type="region of interest" description="Disordered" evidence="5">
    <location>
        <begin position="382"/>
        <end position="411"/>
    </location>
</feature>
<keyword evidence="3 4" id="KW-0694">RNA-binding</keyword>
<dbReference type="InterPro" id="IPR012677">
    <property type="entry name" value="Nucleotide-bd_a/b_plait_sf"/>
</dbReference>
<feature type="compositionally biased region" description="Pro residues" evidence="5">
    <location>
        <begin position="682"/>
        <end position="691"/>
    </location>
</feature>
<evidence type="ECO:0000256" key="1">
    <source>
        <dbReference type="ARBA" id="ARBA00008557"/>
    </source>
</evidence>
<feature type="compositionally biased region" description="Polar residues" evidence="5">
    <location>
        <begin position="397"/>
        <end position="406"/>
    </location>
</feature>
<keyword evidence="2" id="KW-0677">Repeat</keyword>
<evidence type="ECO:0000313" key="8">
    <source>
        <dbReference type="EMBL" id="CDH59812.1"/>
    </source>
</evidence>
<name>A0A068SDA8_9FUNG</name>
<feature type="compositionally biased region" description="Low complexity" evidence="5">
    <location>
        <begin position="502"/>
        <end position="519"/>
    </location>
</feature>
<dbReference type="InterPro" id="IPR036053">
    <property type="entry name" value="PABP-dom"/>
</dbReference>
<dbReference type="InterPro" id="IPR000504">
    <property type="entry name" value="RRM_dom"/>
</dbReference>
<dbReference type="STRING" id="1263082.A0A068SDA8"/>
<dbReference type="CDD" id="cd00590">
    <property type="entry name" value="RRM_SF"/>
    <property type="match status" value="2"/>
</dbReference>
<dbReference type="PANTHER" id="PTHR24012">
    <property type="entry name" value="RNA BINDING PROTEIN"/>
    <property type="match status" value="1"/>
</dbReference>
<gene>
    <name evidence="8" type="ORF">LCOR_10617.1</name>
</gene>
<comment type="caution">
    <text evidence="8">The sequence shown here is derived from an EMBL/GenBank/DDBJ whole genome shotgun (WGS) entry which is preliminary data.</text>
</comment>
<dbReference type="PROSITE" id="PS51309">
    <property type="entry name" value="PABC"/>
    <property type="match status" value="1"/>
</dbReference>
<dbReference type="GO" id="GO:0003723">
    <property type="term" value="F:RNA binding"/>
    <property type="evidence" value="ECO:0007669"/>
    <property type="project" value="UniProtKB-UniRule"/>
</dbReference>